<proteinExistence type="predicted"/>
<dbReference type="AlphaFoldDB" id="A0AAW7Z840"/>
<dbReference type="EMBL" id="JAUOQI010000019">
    <property type="protein sequence ID" value="MDO6579386.1"/>
    <property type="molecule type" value="Genomic_DNA"/>
</dbReference>
<dbReference type="InterPro" id="IPR005331">
    <property type="entry name" value="Sulfotransferase"/>
</dbReference>
<dbReference type="Pfam" id="PF03567">
    <property type="entry name" value="Sulfotransfer_2"/>
    <property type="match status" value="1"/>
</dbReference>
<comment type="caution">
    <text evidence="1">The sequence shown here is derived from an EMBL/GenBank/DDBJ whole genome shotgun (WGS) entry which is preliminary data.</text>
</comment>
<name>A0AAW7Z840_9ALTE</name>
<evidence type="ECO:0000313" key="1">
    <source>
        <dbReference type="EMBL" id="MDO6579386.1"/>
    </source>
</evidence>
<evidence type="ECO:0000313" key="2">
    <source>
        <dbReference type="Proteomes" id="UP001170717"/>
    </source>
</evidence>
<reference evidence="1" key="1">
    <citation type="submission" date="2023-07" db="EMBL/GenBank/DDBJ databases">
        <title>Genome content predicts the carbon catabolic preferences of heterotrophic bacteria.</title>
        <authorList>
            <person name="Gralka M."/>
        </authorList>
    </citation>
    <scope>NUCLEOTIDE SEQUENCE</scope>
    <source>
        <strain evidence="1">F2M12</strain>
    </source>
</reference>
<dbReference type="SUPFAM" id="SSF52540">
    <property type="entry name" value="P-loop containing nucleoside triphosphate hydrolases"/>
    <property type="match status" value="1"/>
</dbReference>
<dbReference type="GO" id="GO:0016020">
    <property type="term" value="C:membrane"/>
    <property type="evidence" value="ECO:0007669"/>
    <property type="project" value="InterPro"/>
</dbReference>
<sequence>MRKKIKKAIRNAKLRFVDFDKLNEMSKPKFHNSITDMFTKTGYCFVHIPKNGGTSVESILYDDKRVGHRTSKDWSELDPSGFKEWKKFCIIRDPIDRFLSAFDYLTSGGRNLIDAEVARRYVRSYHNVNDFIESMREEIVLDNLLKYFHFQPQSEYILSEDNLCMVDRLLSFTNYNADLADFLNIDSTQVEHKNKTIGKRTKREEINQRNLDFLSQIYQKDIKIFTYSETKSDDVFGDLIM</sequence>
<dbReference type="RefSeq" id="WP_303539016.1">
    <property type="nucleotide sequence ID" value="NZ_JAUOQI010000019.1"/>
</dbReference>
<dbReference type="InterPro" id="IPR027417">
    <property type="entry name" value="P-loop_NTPase"/>
</dbReference>
<dbReference type="Proteomes" id="UP001170717">
    <property type="component" value="Unassembled WGS sequence"/>
</dbReference>
<gene>
    <name evidence="1" type="ORF">Q4527_18455</name>
</gene>
<dbReference type="GO" id="GO:0008146">
    <property type="term" value="F:sulfotransferase activity"/>
    <property type="evidence" value="ECO:0007669"/>
    <property type="project" value="InterPro"/>
</dbReference>
<protein>
    <submittedName>
        <fullName evidence="1">Sulfotransferase family 2 domain-containing protein</fullName>
    </submittedName>
</protein>
<organism evidence="1 2">
    <name type="scientific">Alteromonas stellipolaris</name>
    <dbReference type="NCBI Taxonomy" id="233316"/>
    <lineage>
        <taxon>Bacteria</taxon>
        <taxon>Pseudomonadati</taxon>
        <taxon>Pseudomonadota</taxon>
        <taxon>Gammaproteobacteria</taxon>
        <taxon>Alteromonadales</taxon>
        <taxon>Alteromonadaceae</taxon>
        <taxon>Alteromonas/Salinimonas group</taxon>
        <taxon>Alteromonas</taxon>
    </lineage>
</organism>
<dbReference type="Gene3D" id="3.40.50.300">
    <property type="entry name" value="P-loop containing nucleotide triphosphate hydrolases"/>
    <property type="match status" value="1"/>
</dbReference>
<accession>A0AAW7Z840</accession>